<evidence type="ECO:0000259" key="2">
    <source>
        <dbReference type="Pfam" id="PF13632"/>
    </source>
</evidence>
<feature type="transmembrane region" description="Helical" evidence="1">
    <location>
        <begin position="63"/>
        <end position="83"/>
    </location>
</feature>
<dbReference type="InterPro" id="IPR029044">
    <property type="entry name" value="Nucleotide-diphossugar_trans"/>
</dbReference>
<feature type="domain" description="Glycosyltransferase 2-like" evidence="2">
    <location>
        <begin position="219"/>
        <end position="430"/>
    </location>
</feature>
<dbReference type="Pfam" id="PF13632">
    <property type="entry name" value="Glyco_trans_2_3"/>
    <property type="match status" value="1"/>
</dbReference>
<evidence type="ECO:0000313" key="4">
    <source>
        <dbReference type="Proteomes" id="UP000178794"/>
    </source>
</evidence>
<feature type="transmembrane region" description="Helical" evidence="1">
    <location>
        <begin position="441"/>
        <end position="460"/>
    </location>
</feature>
<dbReference type="Gene3D" id="3.90.550.10">
    <property type="entry name" value="Spore Coat Polysaccharide Biosynthesis Protein SpsA, Chain A"/>
    <property type="match status" value="1"/>
</dbReference>
<sequence>MNARLHLLPYARRDDFHVGRATELSGSDRRLYRFLEILPGALSWATLVLIIALAAFAPFAASYFVLAYSIFWLLKTVFMSMHLRANWRRMRHNLKVDWQAHLTGVKHEHLFHAVILPFYKEGEDIIRQSLDALVKVKYNTKKFIVVLAGEGRAGKEYEALARSLAAEYAPHFHDFIVTVHPDGILGEVAGKGSNAAYAAEVLRTQVLDPQRLSYDEVLVSIFDVDTVVYPDYFNCLTWHFLTAERPLKSSFQPVPLFNNNLWDAPAVSRVMAMSSSFWQMIQQERPEKMGTFSSHAMSFQALYEVGYWQRNMVSEDSRIHFNLLMANNGDYDVVPLAYPVSMDANVADSLWQTIVNIYKQHRRWTYGVESVPYLIYHAIKNKKMPLGKRIMYVGQQIEGFWSLATAPLILFILGWAPLFLGGDAYHATVLSYNLPIVARDILTVAMFGLIVSAMISISLLPPRPKHKSRFMYVVMALQWIMVPITMNIFSSIPGLESQTRLMFGKYMGFWVTPKKR</sequence>
<feature type="transmembrane region" description="Helical" evidence="1">
    <location>
        <begin position="472"/>
        <end position="492"/>
    </location>
</feature>
<name>A0A1F6DFZ7_9BACT</name>
<keyword evidence="1" id="KW-0812">Transmembrane</keyword>
<dbReference type="SUPFAM" id="SSF53448">
    <property type="entry name" value="Nucleotide-diphospho-sugar transferases"/>
    <property type="match status" value="1"/>
</dbReference>
<reference evidence="3 4" key="1">
    <citation type="journal article" date="2016" name="Nat. Commun.">
        <title>Thousands of microbial genomes shed light on interconnected biogeochemical processes in an aquifer system.</title>
        <authorList>
            <person name="Anantharaman K."/>
            <person name="Brown C.T."/>
            <person name="Hug L.A."/>
            <person name="Sharon I."/>
            <person name="Castelle C.J."/>
            <person name="Probst A.J."/>
            <person name="Thomas B.C."/>
            <person name="Singh A."/>
            <person name="Wilkins M.J."/>
            <person name="Karaoz U."/>
            <person name="Brodie E.L."/>
            <person name="Williams K.H."/>
            <person name="Hubbard S.S."/>
            <person name="Banfield J.F."/>
        </authorList>
    </citation>
    <scope>NUCLEOTIDE SEQUENCE [LARGE SCALE GENOMIC DNA]</scope>
</reference>
<evidence type="ECO:0000256" key="1">
    <source>
        <dbReference type="SAM" id="Phobius"/>
    </source>
</evidence>
<dbReference type="PANTHER" id="PTHR36851">
    <property type="entry name" value="UNNAMED PRODUCT"/>
    <property type="match status" value="1"/>
</dbReference>
<comment type="caution">
    <text evidence="3">The sequence shown here is derived from an EMBL/GenBank/DDBJ whole genome shotgun (WGS) entry which is preliminary data.</text>
</comment>
<dbReference type="InterPro" id="IPR001173">
    <property type="entry name" value="Glyco_trans_2-like"/>
</dbReference>
<gene>
    <name evidence="3" type="ORF">A3C89_00540</name>
</gene>
<dbReference type="PANTHER" id="PTHR36851:SF1">
    <property type="entry name" value="GLYCO_TRANS_2-LIKE DOMAIN-CONTAINING PROTEIN"/>
    <property type="match status" value="1"/>
</dbReference>
<dbReference type="EMBL" id="MFLF01000008">
    <property type="protein sequence ID" value="OGG60240.1"/>
    <property type="molecule type" value="Genomic_DNA"/>
</dbReference>
<accession>A0A1F6DFZ7</accession>
<keyword evidence="1" id="KW-0472">Membrane</keyword>
<feature type="transmembrane region" description="Helical" evidence="1">
    <location>
        <begin position="37"/>
        <end position="57"/>
    </location>
</feature>
<dbReference type="AlphaFoldDB" id="A0A1F6DFZ7"/>
<protein>
    <recommendedName>
        <fullName evidence="2">Glycosyltransferase 2-like domain-containing protein</fullName>
    </recommendedName>
</protein>
<evidence type="ECO:0000313" key="3">
    <source>
        <dbReference type="EMBL" id="OGG60240.1"/>
    </source>
</evidence>
<feature type="transmembrane region" description="Helical" evidence="1">
    <location>
        <begin position="399"/>
        <end position="421"/>
    </location>
</feature>
<organism evidence="3 4">
    <name type="scientific">Candidatus Kaiserbacteria bacterium RIFCSPHIGHO2_02_FULL_50_50</name>
    <dbReference type="NCBI Taxonomy" id="1798492"/>
    <lineage>
        <taxon>Bacteria</taxon>
        <taxon>Candidatus Kaiseribacteriota</taxon>
    </lineage>
</organism>
<keyword evidence="1" id="KW-1133">Transmembrane helix</keyword>
<dbReference type="Proteomes" id="UP000178794">
    <property type="component" value="Unassembled WGS sequence"/>
</dbReference>
<dbReference type="STRING" id="1798492.A3C89_00540"/>
<proteinExistence type="predicted"/>